<dbReference type="EMBL" id="CP144697">
    <property type="protein sequence ID" value="WVZ14517.1"/>
    <property type="molecule type" value="Genomic_DNA"/>
</dbReference>
<dbReference type="AlphaFoldDB" id="A0AAQ3NSU4"/>
<proteinExistence type="predicted"/>
<keyword evidence="2" id="KW-1185">Reference proteome</keyword>
<sequence length="142" mass="16445">MVFVAIEIATGRRSKKKRFLKRVFGVATIVYSGKLRKNHKKIRQGPRKPKIGFGSRLRVAKVLAPYNACPKAVPLIKYANKDLVCKMFNYPKNNNIKKQKYFLVFWARQGLTLLLRILIQNEKSGLRSSLKLFENNLFGKFD</sequence>
<accession>A0AAQ3NSU4</accession>
<organism evidence="1 2">
    <name type="scientific">Vigna mungo</name>
    <name type="common">Black gram</name>
    <name type="synonym">Phaseolus mungo</name>
    <dbReference type="NCBI Taxonomy" id="3915"/>
    <lineage>
        <taxon>Eukaryota</taxon>
        <taxon>Viridiplantae</taxon>
        <taxon>Streptophyta</taxon>
        <taxon>Embryophyta</taxon>
        <taxon>Tracheophyta</taxon>
        <taxon>Spermatophyta</taxon>
        <taxon>Magnoliopsida</taxon>
        <taxon>eudicotyledons</taxon>
        <taxon>Gunneridae</taxon>
        <taxon>Pentapetalae</taxon>
        <taxon>rosids</taxon>
        <taxon>fabids</taxon>
        <taxon>Fabales</taxon>
        <taxon>Fabaceae</taxon>
        <taxon>Papilionoideae</taxon>
        <taxon>50 kb inversion clade</taxon>
        <taxon>NPAAA clade</taxon>
        <taxon>indigoferoid/millettioid clade</taxon>
        <taxon>Phaseoleae</taxon>
        <taxon>Vigna</taxon>
    </lineage>
</organism>
<gene>
    <name evidence="1" type="ORF">V8G54_012083</name>
</gene>
<name>A0AAQ3NSU4_VIGMU</name>
<reference evidence="1 2" key="1">
    <citation type="journal article" date="2023" name="Life. Sci Alliance">
        <title>Evolutionary insights into 3D genome organization and epigenetic landscape of Vigna mungo.</title>
        <authorList>
            <person name="Junaid A."/>
            <person name="Singh B."/>
            <person name="Bhatia S."/>
        </authorList>
    </citation>
    <scope>NUCLEOTIDE SEQUENCE [LARGE SCALE GENOMIC DNA]</scope>
    <source>
        <strain evidence="1">Urdbean</strain>
    </source>
</reference>
<evidence type="ECO:0000313" key="2">
    <source>
        <dbReference type="Proteomes" id="UP001374535"/>
    </source>
</evidence>
<evidence type="ECO:0000313" key="1">
    <source>
        <dbReference type="EMBL" id="WVZ14517.1"/>
    </source>
</evidence>
<protein>
    <submittedName>
        <fullName evidence="1">Uncharacterized protein</fullName>
    </submittedName>
</protein>
<dbReference type="Proteomes" id="UP001374535">
    <property type="component" value="Chromosome 4"/>
</dbReference>